<evidence type="ECO:0000256" key="2">
    <source>
        <dbReference type="ARBA" id="ARBA00022692"/>
    </source>
</evidence>
<dbReference type="AlphaFoldDB" id="A0A507AP17"/>
<feature type="transmembrane region" description="Helical" evidence="7">
    <location>
        <begin position="12"/>
        <end position="31"/>
    </location>
</feature>
<comment type="caution">
    <text evidence="9">The sequence shown here is derived from an EMBL/GenBank/DDBJ whole genome shotgun (WGS) entry which is preliminary data.</text>
</comment>
<feature type="transmembrane region" description="Helical" evidence="7">
    <location>
        <begin position="43"/>
        <end position="66"/>
    </location>
</feature>
<dbReference type="InParanoid" id="A0A507AP17"/>
<keyword evidence="10" id="KW-1185">Reference proteome</keyword>
<reference evidence="9 10" key="1">
    <citation type="submission" date="2019-06" db="EMBL/GenBank/DDBJ databases">
        <title>Draft genome sequence of the filamentous fungus Phialemoniopsis curvata isolated from diesel fuel.</title>
        <authorList>
            <person name="Varaljay V.A."/>
            <person name="Lyon W.J."/>
            <person name="Crouch A.L."/>
            <person name="Drake C.E."/>
            <person name="Hollomon J.M."/>
            <person name="Nadeau L.J."/>
            <person name="Nunn H.S."/>
            <person name="Stevenson B.S."/>
            <person name="Bojanowski C.L."/>
            <person name="Crookes-Goodson W.J."/>
        </authorList>
    </citation>
    <scope>NUCLEOTIDE SEQUENCE [LARGE SCALE GENOMIC DNA]</scope>
    <source>
        <strain evidence="9 10">D216</strain>
    </source>
</reference>
<feature type="region of interest" description="Disordered" evidence="6">
    <location>
        <begin position="345"/>
        <end position="387"/>
    </location>
</feature>
<keyword evidence="2 7" id="KW-0812">Transmembrane</keyword>
<accession>A0A507AP17</accession>
<dbReference type="GO" id="GO:0016020">
    <property type="term" value="C:membrane"/>
    <property type="evidence" value="ECO:0007669"/>
    <property type="project" value="UniProtKB-SubCell"/>
</dbReference>
<evidence type="ECO:0000256" key="6">
    <source>
        <dbReference type="SAM" id="MobiDB-lite"/>
    </source>
</evidence>
<protein>
    <recommendedName>
        <fullName evidence="8">Rhodopsin domain-containing protein</fullName>
    </recommendedName>
</protein>
<evidence type="ECO:0000313" key="9">
    <source>
        <dbReference type="EMBL" id="TPX12615.1"/>
    </source>
</evidence>
<evidence type="ECO:0000256" key="1">
    <source>
        <dbReference type="ARBA" id="ARBA00004141"/>
    </source>
</evidence>
<feature type="region of interest" description="Disordered" evidence="6">
    <location>
        <begin position="282"/>
        <end position="309"/>
    </location>
</feature>
<evidence type="ECO:0000256" key="4">
    <source>
        <dbReference type="ARBA" id="ARBA00023136"/>
    </source>
</evidence>
<feature type="domain" description="Rhodopsin" evidence="8">
    <location>
        <begin position="27"/>
        <end position="265"/>
    </location>
</feature>
<dbReference type="RefSeq" id="XP_030994326.1">
    <property type="nucleotide sequence ID" value="XM_031142720.1"/>
</dbReference>
<keyword evidence="4 7" id="KW-0472">Membrane</keyword>
<organism evidence="9 10">
    <name type="scientific">Thyridium curvatum</name>
    <dbReference type="NCBI Taxonomy" id="1093900"/>
    <lineage>
        <taxon>Eukaryota</taxon>
        <taxon>Fungi</taxon>
        <taxon>Dikarya</taxon>
        <taxon>Ascomycota</taxon>
        <taxon>Pezizomycotina</taxon>
        <taxon>Sordariomycetes</taxon>
        <taxon>Sordariomycetidae</taxon>
        <taxon>Thyridiales</taxon>
        <taxon>Thyridiaceae</taxon>
        <taxon>Thyridium</taxon>
    </lineage>
</organism>
<dbReference type="Proteomes" id="UP000319257">
    <property type="component" value="Unassembled WGS sequence"/>
</dbReference>
<dbReference type="PANTHER" id="PTHR33048:SF96">
    <property type="entry name" value="INTEGRAL MEMBRANE PROTEIN"/>
    <property type="match status" value="1"/>
</dbReference>
<dbReference type="OrthoDB" id="3936451at2759"/>
<keyword evidence="3 7" id="KW-1133">Transmembrane helix</keyword>
<feature type="transmembrane region" description="Helical" evidence="7">
    <location>
        <begin position="204"/>
        <end position="224"/>
    </location>
</feature>
<name>A0A507AP17_9PEZI</name>
<evidence type="ECO:0000259" key="8">
    <source>
        <dbReference type="Pfam" id="PF20684"/>
    </source>
</evidence>
<feature type="transmembrane region" description="Helical" evidence="7">
    <location>
        <begin position="86"/>
        <end position="108"/>
    </location>
</feature>
<evidence type="ECO:0000313" key="10">
    <source>
        <dbReference type="Proteomes" id="UP000319257"/>
    </source>
</evidence>
<gene>
    <name evidence="9" type="ORF">E0L32_000792</name>
</gene>
<dbReference type="EMBL" id="SKBQ01000003">
    <property type="protein sequence ID" value="TPX12615.1"/>
    <property type="molecule type" value="Genomic_DNA"/>
</dbReference>
<dbReference type="GeneID" id="41968239"/>
<evidence type="ECO:0000256" key="5">
    <source>
        <dbReference type="ARBA" id="ARBA00038359"/>
    </source>
</evidence>
<dbReference type="InterPro" id="IPR049326">
    <property type="entry name" value="Rhodopsin_dom_fungi"/>
</dbReference>
<feature type="transmembrane region" description="Helical" evidence="7">
    <location>
        <begin position="170"/>
        <end position="192"/>
    </location>
</feature>
<comment type="similarity">
    <text evidence="5">Belongs to the SAT4 family.</text>
</comment>
<dbReference type="InterPro" id="IPR052337">
    <property type="entry name" value="SAT4-like"/>
</dbReference>
<comment type="subcellular location">
    <subcellularLocation>
        <location evidence="1">Membrane</location>
        <topology evidence="1">Multi-pass membrane protein</topology>
    </subcellularLocation>
</comment>
<dbReference type="PANTHER" id="PTHR33048">
    <property type="entry name" value="PTH11-LIKE INTEGRAL MEMBRANE PROTEIN (AFU_ORTHOLOGUE AFUA_5G11245)"/>
    <property type="match status" value="1"/>
</dbReference>
<sequence>MAIENRGPELQAVCYTLITAATIAISLRVYVRTCIVKNFGIDDYLMVFAYIFFSLFVSFALVGVHYGTGRHRADLDAEDFKQAMMYWWYCYLWYCLSMITSKISIGYFLLRITVRRIDIFLVYGTMCITVLTGAIFFFVTLLQCRPISFFWNRDQEGSCINVEVIIALTYLYSVFSVISDFTCAILPMFLVWKLNMDRRSKIALIPIMAMACVASSAVVVRFPFVKDFRNPDFLWATLDIALWSTTEQGLAVTAGSLATLRPLLRILAAKFGTLTTNKSGLQSSDQLGSGYRGQPKSGGSQPRSRAPFSLTTFMRGDDDAYRIEDEEESRSGKFRNDLHDKSWTRDVVSEWPSRGGGSDEELTGPSRETRSKSIKVTTSIRQEEHKI</sequence>
<proteinExistence type="inferred from homology"/>
<evidence type="ECO:0000256" key="7">
    <source>
        <dbReference type="SAM" id="Phobius"/>
    </source>
</evidence>
<feature type="transmembrane region" description="Helical" evidence="7">
    <location>
        <begin position="120"/>
        <end position="142"/>
    </location>
</feature>
<dbReference type="Pfam" id="PF20684">
    <property type="entry name" value="Fung_rhodopsin"/>
    <property type="match status" value="1"/>
</dbReference>
<evidence type="ECO:0000256" key="3">
    <source>
        <dbReference type="ARBA" id="ARBA00022989"/>
    </source>
</evidence>